<evidence type="ECO:0000313" key="2">
    <source>
        <dbReference type="EMBL" id="KAK5580550.1"/>
    </source>
</evidence>
<accession>A0AAN7Z1A1</accession>
<feature type="transmembrane region" description="Helical" evidence="1">
    <location>
        <begin position="137"/>
        <end position="159"/>
    </location>
</feature>
<protein>
    <submittedName>
        <fullName evidence="2">Uncharacterized protein</fullName>
    </submittedName>
</protein>
<keyword evidence="1" id="KW-0812">Transmembrane</keyword>
<reference evidence="2 3" key="1">
    <citation type="submission" date="2023-11" db="EMBL/GenBank/DDBJ databases">
        <title>Dfirmibasis_genome.</title>
        <authorList>
            <person name="Edelbroek B."/>
            <person name="Kjellin J."/>
            <person name="Jerlstrom-Hultqvist J."/>
            <person name="Soderbom F."/>
        </authorList>
    </citation>
    <scope>NUCLEOTIDE SEQUENCE [LARGE SCALE GENOMIC DNA]</scope>
    <source>
        <strain evidence="2 3">TNS-C-14</strain>
    </source>
</reference>
<dbReference type="AlphaFoldDB" id="A0AAN7Z1A1"/>
<evidence type="ECO:0000256" key="1">
    <source>
        <dbReference type="SAM" id="Phobius"/>
    </source>
</evidence>
<dbReference type="EMBL" id="JAVFKY010000002">
    <property type="protein sequence ID" value="KAK5580550.1"/>
    <property type="molecule type" value="Genomic_DNA"/>
</dbReference>
<dbReference type="PANTHER" id="PTHR31494">
    <property type="entry name" value="THH1_TOM1_TOM3 DOMAIN-CONTAINING PROTEIN-RELATED-RELATED"/>
    <property type="match status" value="1"/>
</dbReference>
<dbReference type="PANTHER" id="PTHR31494:SF2">
    <property type="entry name" value="THH1_TOM1_TOM3 DOMAIN-CONTAINING PROTEIN"/>
    <property type="match status" value="1"/>
</dbReference>
<feature type="transmembrane region" description="Helical" evidence="1">
    <location>
        <begin position="20"/>
        <end position="41"/>
    </location>
</feature>
<keyword evidence="1" id="KW-1133">Transmembrane helix</keyword>
<dbReference type="Proteomes" id="UP001344447">
    <property type="component" value="Unassembled WGS sequence"/>
</dbReference>
<keyword evidence="1" id="KW-0472">Membrane</keyword>
<organism evidence="2 3">
    <name type="scientific">Dictyostelium firmibasis</name>
    <dbReference type="NCBI Taxonomy" id="79012"/>
    <lineage>
        <taxon>Eukaryota</taxon>
        <taxon>Amoebozoa</taxon>
        <taxon>Evosea</taxon>
        <taxon>Eumycetozoa</taxon>
        <taxon>Dictyostelia</taxon>
        <taxon>Dictyosteliales</taxon>
        <taxon>Dictyosteliaceae</taxon>
        <taxon>Dictyostelium</taxon>
    </lineage>
</organism>
<feature type="transmembrane region" description="Helical" evidence="1">
    <location>
        <begin position="171"/>
        <end position="195"/>
    </location>
</feature>
<evidence type="ECO:0000313" key="3">
    <source>
        <dbReference type="Proteomes" id="UP001344447"/>
    </source>
</evidence>
<name>A0AAN7Z1A1_9MYCE</name>
<proteinExistence type="predicted"/>
<feature type="transmembrane region" description="Helical" evidence="1">
    <location>
        <begin position="105"/>
        <end position="125"/>
    </location>
</feature>
<sequence length="359" mass="41086">MAFENEVLDNFTTSTPVNKAILGLSIIRLIIFFLIFLLNLNQSLREFIAAKKRKVYFTNARLITYLSITIYPLIRTAMIGEFLGYDKTIYRGSIMACMSIWATMFQYFEWVFIACYWMSLLYTFFLSKDYVKTNTKIVWVTSWVLVVILVIWTIVQTIFNFYNLPLMDRTYGIGQVILIVSIGLFYFINGVLLIVEMKKKGSVKSFQKGYKRIIKLSFALLLLVFGALFMFVIQVLVLKMNGHETANYIFYLIASLIEFTQLPIVMYSLGGDSFRRYIILYNQKLPETSKSEFYSGVSSSTVDSVYSSDVSYVDNSIKLKELPIQKSTESSVISNISASDNNLSTNTNGSNLDSSENSV</sequence>
<feature type="transmembrane region" description="Helical" evidence="1">
    <location>
        <begin position="248"/>
        <end position="269"/>
    </location>
</feature>
<gene>
    <name evidence="2" type="ORF">RB653_000570</name>
</gene>
<keyword evidence="3" id="KW-1185">Reference proteome</keyword>
<feature type="transmembrane region" description="Helical" evidence="1">
    <location>
        <begin position="216"/>
        <end position="236"/>
    </location>
</feature>
<comment type="caution">
    <text evidence="2">The sequence shown here is derived from an EMBL/GenBank/DDBJ whole genome shotgun (WGS) entry which is preliminary data.</text>
</comment>
<feature type="transmembrane region" description="Helical" evidence="1">
    <location>
        <begin position="62"/>
        <end position="85"/>
    </location>
</feature>